<keyword evidence="1" id="KW-0472">Membrane</keyword>
<reference evidence="2 3" key="1">
    <citation type="journal article" date="2013" name="Proc. Natl. Acad. Sci. U.S.A.">
        <title>Genome of an arbuscular mycorrhizal fungus provides insight into the oldest plant symbiosis.</title>
        <authorList>
            <person name="Tisserant E."/>
            <person name="Malbreil M."/>
            <person name="Kuo A."/>
            <person name="Kohler A."/>
            <person name="Symeonidi A."/>
            <person name="Balestrini R."/>
            <person name="Charron P."/>
            <person name="Duensing N."/>
            <person name="Frei Dit Frey N."/>
            <person name="Gianinazzi-Pearson V."/>
            <person name="Gilbert L.B."/>
            <person name="Handa Y."/>
            <person name="Herr J.R."/>
            <person name="Hijri M."/>
            <person name="Koul R."/>
            <person name="Kawaguchi M."/>
            <person name="Krajinski F."/>
            <person name="Lammers P.J."/>
            <person name="Masclaux F.G."/>
            <person name="Murat C."/>
            <person name="Morin E."/>
            <person name="Ndikumana S."/>
            <person name="Pagni M."/>
            <person name="Petitpierre D."/>
            <person name="Requena N."/>
            <person name="Rosikiewicz P."/>
            <person name="Riley R."/>
            <person name="Saito K."/>
            <person name="San Clemente H."/>
            <person name="Shapiro H."/>
            <person name="van Tuinen D."/>
            <person name="Becard G."/>
            <person name="Bonfante P."/>
            <person name="Paszkowski U."/>
            <person name="Shachar-Hill Y.Y."/>
            <person name="Tuskan G.A."/>
            <person name="Young P.W."/>
            <person name="Sanders I.R."/>
            <person name="Henrissat B."/>
            <person name="Rensing S.A."/>
            <person name="Grigoriev I.V."/>
            <person name="Corradi N."/>
            <person name="Roux C."/>
            <person name="Martin F."/>
        </authorList>
    </citation>
    <scope>NUCLEOTIDE SEQUENCE [LARGE SCALE GENOMIC DNA]</scope>
    <source>
        <strain evidence="2 3">DAOM 197198</strain>
    </source>
</reference>
<protein>
    <submittedName>
        <fullName evidence="2">Uncharacterized protein</fullName>
    </submittedName>
</protein>
<evidence type="ECO:0000256" key="1">
    <source>
        <dbReference type="SAM" id="Phobius"/>
    </source>
</evidence>
<dbReference type="Proteomes" id="UP000018888">
    <property type="component" value="Unassembled WGS sequence"/>
</dbReference>
<keyword evidence="3" id="KW-1185">Reference proteome</keyword>
<gene>
    <name evidence="2" type="ORF">GLOIN_2v1723758</name>
</gene>
<evidence type="ECO:0000313" key="2">
    <source>
        <dbReference type="EMBL" id="POG59246.1"/>
    </source>
</evidence>
<feature type="transmembrane region" description="Helical" evidence="1">
    <location>
        <begin position="44"/>
        <end position="61"/>
    </location>
</feature>
<feature type="transmembrane region" description="Helical" evidence="1">
    <location>
        <begin position="6"/>
        <end position="32"/>
    </location>
</feature>
<evidence type="ECO:0000313" key="3">
    <source>
        <dbReference type="Proteomes" id="UP000018888"/>
    </source>
</evidence>
<accession>A0A2P4P1H6</accession>
<organism evidence="2 3">
    <name type="scientific">Rhizophagus irregularis (strain DAOM 181602 / DAOM 197198 / MUCL 43194)</name>
    <name type="common">Arbuscular mycorrhizal fungus</name>
    <name type="synonym">Glomus intraradices</name>
    <dbReference type="NCBI Taxonomy" id="747089"/>
    <lineage>
        <taxon>Eukaryota</taxon>
        <taxon>Fungi</taxon>
        <taxon>Fungi incertae sedis</taxon>
        <taxon>Mucoromycota</taxon>
        <taxon>Glomeromycotina</taxon>
        <taxon>Glomeromycetes</taxon>
        <taxon>Glomerales</taxon>
        <taxon>Glomeraceae</taxon>
        <taxon>Rhizophagus</taxon>
    </lineage>
</organism>
<sequence length="70" mass="8365">MHILPYLLIFFLFYFIQLVTMSPYFFFTHGYFYVLGINMSLIKLLHNILLRSCLICFIFLGKDGLNSFEL</sequence>
<dbReference type="AlphaFoldDB" id="A0A2P4P1H6"/>
<proteinExistence type="predicted"/>
<keyword evidence="1" id="KW-0812">Transmembrane</keyword>
<dbReference type="EMBL" id="AUPC02000463">
    <property type="protein sequence ID" value="POG59246.1"/>
    <property type="molecule type" value="Genomic_DNA"/>
</dbReference>
<keyword evidence="1" id="KW-1133">Transmembrane helix</keyword>
<name>A0A2P4P1H6_RHIID</name>
<reference evidence="2 3" key="2">
    <citation type="journal article" date="2018" name="New Phytol.">
        <title>High intraspecific genome diversity in the model arbuscular mycorrhizal symbiont Rhizophagus irregularis.</title>
        <authorList>
            <person name="Chen E.C.H."/>
            <person name="Morin E."/>
            <person name="Beaudet D."/>
            <person name="Noel J."/>
            <person name="Yildirir G."/>
            <person name="Ndikumana S."/>
            <person name="Charron P."/>
            <person name="St-Onge C."/>
            <person name="Giorgi J."/>
            <person name="Kruger M."/>
            <person name="Marton T."/>
            <person name="Ropars J."/>
            <person name="Grigoriev I.V."/>
            <person name="Hainaut M."/>
            <person name="Henrissat B."/>
            <person name="Roux C."/>
            <person name="Martin F."/>
            <person name="Corradi N."/>
        </authorList>
    </citation>
    <scope>NUCLEOTIDE SEQUENCE [LARGE SCALE GENOMIC DNA]</scope>
    <source>
        <strain evidence="2 3">DAOM 197198</strain>
    </source>
</reference>
<comment type="caution">
    <text evidence="2">The sequence shown here is derived from an EMBL/GenBank/DDBJ whole genome shotgun (WGS) entry which is preliminary data.</text>
</comment>